<dbReference type="OrthoDB" id="10044727at2759"/>
<reference evidence="2" key="1">
    <citation type="submission" date="2021-06" db="EMBL/GenBank/DDBJ databases">
        <authorList>
            <person name="Kallberg Y."/>
            <person name="Tangrot J."/>
            <person name="Rosling A."/>
        </authorList>
    </citation>
    <scope>NUCLEOTIDE SEQUENCE</scope>
    <source>
        <strain evidence="2">FL966</strain>
    </source>
</reference>
<evidence type="ECO:0000313" key="3">
    <source>
        <dbReference type="Proteomes" id="UP000789759"/>
    </source>
</evidence>
<feature type="compositionally biased region" description="Basic and acidic residues" evidence="1">
    <location>
        <begin position="23"/>
        <end position="36"/>
    </location>
</feature>
<keyword evidence="3" id="KW-1185">Reference proteome</keyword>
<accession>A0A9N9CGI9</accession>
<evidence type="ECO:0000256" key="1">
    <source>
        <dbReference type="SAM" id="MobiDB-lite"/>
    </source>
</evidence>
<feature type="region of interest" description="Disordered" evidence="1">
    <location>
        <begin position="14"/>
        <end position="71"/>
    </location>
</feature>
<dbReference type="Proteomes" id="UP000789759">
    <property type="component" value="Unassembled WGS sequence"/>
</dbReference>
<dbReference type="EMBL" id="CAJVQA010004523">
    <property type="protein sequence ID" value="CAG8600758.1"/>
    <property type="molecule type" value="Genomic_DNA"/>
</dbReference>
<dbReference type="AlphaFoldDB" id="A0A9N9CGI9"/>
<gene>
    <name evidence="2" type="ORF">CPELLU_LOCUS6981</name>
</gene>
<protein>
    <submittedName>
        <fullName evidence="2">14272_t:CDS:1</fullName>
    </submittedName>
</protein>
<proteinExistence type="predicted"/>
<organism evidence="2 3">
    <name type="scientific">Cetraspora pellucida</name>
    <dbReference type="NCBI Taxonomy" id="1433469"/>
    <lineage>
        <taxon>Eukaryota</taxon>
        <taxon>Fungi</taxon>
        <taxon>Fungi incertae sedis</taxon>
        <taxon>Mucoromycota</taxon>
        <taxon>Glomeromycotina</taxon>
        <taxon>Glomeromycetes</taxon>
        <taxon>Diversisporales</taxon>
        <taxon>Gigasporaceae</taxon>
        <taxon>Cetraspora</taxon>
    </lineage>
</organism>
<sequence>MKLHLSSEHLADDIKFSSNENSDQDKNEGIDKKQGLDEYTSSAYSTLAKLNSNENESKNSDDGGGGNNGEKEHFELDNAVYEYFVRLYDGYRKLKSFSLFYYSRYQKYKQLVDDEDKDNEKLIMVSKFILEACGRLQLSKEEKKNYPNIPTEACCYLKPAKFPGAIAVFTFDNSMNHIAFADDAFILTKRAKNSIQEGLP</sequence>
<name>A0A9N9CGI9_9GLOM</name>
<comment type="caution">
    <text evidence="2">The sequence shown here is derived from an EMBL/GenBank/DDBJ whole genome shotgun (WGS) entry which is preliminary data.</text>
</comment>
<evidence type="ECO:0000313" key="2">
    <source>
        <dbReference type="EMBL" id="CAG8600758.1"/>
    </source>
</evidence>
<feature type="compositionally biased region" description="Polar residues" evidence="1">
    <location>
        <begin position="39"/>
        <end position="50"/>
    </location>
</feature>